<keyword evidence="2 3" id="KW-0040">ANK repeat</keyword>
<sequence length="775" mass="84038">MPTKIETEALRTALSQNNIVAALALFEQSKTMSPNMKEPVENGVPLLQAAVRGQLSTGEKFDGQRMLTGLIALGADVNMRLPNGRTVLHEPGLSPDAARSLLEAGANIEAKVSKPNPEAGQVKGETPLLSQIKANNGEVARLLVDAGANVKARDQNRVTAVHAAAYVKDSRTAAYVLDSGADIDALTVDKESAKDALIKNGFPVMAATSALVKARSRENVSEAELLALAAEQRNAIAAVADKKQQAQSDVQPEAPPVPTAPTAENTIEQGSEQNRDVDPQTAAIVAQQREALREAAKRAARSAPDLEPPAGAPAGDQKDPPSLDSQARDFAQQRRAKLDADRQTDTPELESADQEARQFAARQRERVLQQRALLGLNERQGPSGRTEAPQRGDTADVEREEGPKRKTPDDRSKAVPEHVKQKFLQVKDQYYFPDKTLAFDDRGQKLSTKSESQQVISSLVDIAKERGWEHVTVRGTKDFRRAAWLEASLNGLEVSGYRPSVIEKAQLAKLVEKNVRDVGLDNSIEASPERAKPAPAKTQNAPEQAAPDGKSLTGEVSQPKAKTDAEITVPKFAVREGVVVGQLIEHGLAKYQFDETKTQSYFVKVMTQSGEQIVWGMDLKRAMREGQAKPGETVALEKVASKDVVAKENVVDEKGNIVGTRDVDAIRNTWKVGSVDKAQAFVQGDRSEVVAKHPELASAYGIIAAAHKFAEQTFPKNKAEQERFVAIAQADMAERIAHGDHVPSLKIKEAKVVKEQGKDQDRGEPAKPSDREHAR</sequence>
<organism evidence="6 7">
    <name type="scientific">Pseudomonas savastanoi pv. glycinea</name>
    <name type="common">Pseudomonas syringae pv. glycinea</name>
    <dbReference type="NCBI Taxonomy" id="318"/>
    <lineage>
        <taxon>Bacteria</taxon>
        <taxon>Pseudomonadati</taxon>
        <taxon>Pseudomonadota</taxon>
        <taxon>Gammaproteobacteria</taxon>
        <taxon>Pseudomonadales</taxon>
        <taxon>Pseudomonadaceae</taxon>
        <taxon>Pseudomonas</taxon>
    </lineage>
</organism>
<reference evidence="6 7" key="1">
    <citation type="submission" date="2018-08" db="EMBL/GenBank/DDBJ databases">
        <title>Recombination of ecologically and evolutionarily significant loci maintains genetic cohesion in the Pseudomonas syringae species complex.</title>
        <authorList>
            <person name="Dillon M."/>
            <person name="Thakur S."/>
            <person name="Almeida R.N.D."/>
            <person name="Weir B.S."/>
            <person name="Guttman D.S."/>
        </authorList>
    </citation>
    <scope>NUCLEOTIDE SEQUENCE [LARGE SCALE GENOMIC DNA]</scope>
    <source>
        <strain evidence="6 7">ICMP 4324</strain>
    </source>
</reference>
<dbReference type="InterPro" id="IPR040677">
    <property type="entry name" value="LPD7"/>
</dbReference>
<accession>A0A3M3G6J7</accession>
<protein>
    <recommendedName>
        <fullName evidence="5">Large polyvalent protein-associated domain-containing protein</fullName>
    </recommendedName>
</protein>
<dbReference type="PANTHER" id="PTHR24193:SF121">
    <property type="entry name" value="ADA2A-CONTAINING COMPLEX COMPONENT 3, ISOFORM D"/>
    <property type="match status" value="1"/>
</dbReference>
<dbReference type="SUPFAM" id="SSF48403">
    <property type="entry name" value="Ankyrin repeat"/>
    <property type="match status" value="1"/>
</dbReference>
<dbReference type="SMART" id="SM00248">
    <property type="entry name" value="ANK"/>
    <property type="match status" value="4"/>
</dbReference>
<proteinExistence type="predicted"/>
<feature type="repeat" description="ANK" evidence="3">
    <location>
        <begin position="123"/>
        <end position="155"/>
    </location>
</feature>
<feature type="compositionally biased region" description="Basic and acidic residues" evidence="4">
    <location>
        <begin position="336"/>
        <end position="345"/>
    </location>
</feature>
<evidence type="ECO:0000313" key="7">
    <source>
        <dbReference type="Proteomes" id="UP000276829"/>
    </source>
</evidence>
<dbReference type="Gene3D" id="1.25.40.20">
    <property type="entry name" value="Ankyrin repeat-containing domain"/>
    <property type="match status" value="1"/>
</dbReference>
<feature type="region of interest" description="Disordered" evidence="4">
    <location>
        <begin position="521"/>
        <end position="563"/>
    </location>
</feature>
<dbReference type="RefSeq" id="WP_122393574.1">
    <property type="nucleotide sequence ID" value="NZ_RBON01000149.1"/>
</dbReference>
<feature type="domain" description="Large polyvalent protein-associated" evidence="5">
    <location>
        <begin position="421"/>
        <end position="503"/>
    </location>
</feature>
<dbReference type="Pfam" id="PF18821">
    <property type="entry name" value="LPD7"/>
    <property type="match status" value="1"/>
</dbReference>
<dbReference type="EMBL" id="RBON01000149">
    <property type="protein sequence ID" value="RMM69129.1"/>
    <property type="molecule type" value="Genomic_DNA"/>
</dbReference>
<evidence type="ECO:0000313" key="6">
    <source>
        <dbReference type="EMBL" id="RMM69129.1"/>
    </source>
</evidence>
<evidence type="ECO:0000256" key="2">
    <source>
        <dbReference type="ARBA" id="ARBA00023043"/>
    </source>
</evidence>
<dbReference type="GO" id="GO:0000976">
    <property type="term" value="F:transcription cis-regulatory region binding"/>
    <property type="evidence" value="ECO:0007669"/>
    <property type="project" value="TreeGrafter"/>
</dbReference>
<evidence type="ECO:0000259" key="5">
    <source>
        <dbReference type="Pfam" id="PF18821"/>
    </source>
</evidence>
<comment type="caution">
    <text evidence="6">The sequence shown here is derived from an EMBL/GenBank/DDBJ whole genome shotgun (WGS) entry which is preliminary data.</text>
</comment>
<dbReference type="InterPro" id="IPR050663">
    <property type="entry name" value="Ankyrin-SOCS_Box"/>
</dbReference>
<evidence type="ECO:0000256" key="3">
    <source>
        <dbReference type="PROSITE-ProRule" id="PRU00023"/>
    </source>
</evidence>
<keyword evidence="1" id="KW-0677">Repeat</keyword>
<dbReference type="PROSITE" id="PS50297">
    <property type="entry name" value="ANK_REP_REGION"/>
    <property type="match status" value="1"/>
</dbReference>
<feature type="compositionally biased region" description="Basic and acidic residues" evidence="4">
    <location>
        <begin position="388"/>
        <end position="415"/>
    </location>
</feature>
<dbReference type="InterPro" id="IPR002110">
    <property type="entry name" value="Ankyrin_rpt"/>
</dbReference>
<feature type="region of interest" description="Disordered" evidence="4">
    <location>
        <begin position="240"/>
        <end position="415"/>
    </location>
</feature>
<dbReference type="PROSITE" id="PS50088">
    <property type="entry name" value="ANK_REPEAT"/>
    <property type="match status" value="1"/>
</dbReference>
<dbReference type="GO" id="GO:0045944">
    <property type="term" value="P:positive regulation of transcription by RNA polymerase II"/>
    <property type="evidence" value="ECO:0007669"/>
    <property type="project" value="TreeGrafter"/>
</dbReference>
<dbReference type="PANTHER" id="PTHR24193">
    <property type="entry name" value="ANKYRIN REPEAT PROTEIN"/>
    <property type="match status" value="1"/>
</dbReference>
<gene>
    <name evidence="6" type="ORF">ALQ73_200065</name>
</gene>
<dbReference type="InterPro" id="IPR036770">
    <property type="entry name" value="Ankyrin_rpt-contain_sf"/>
</dbReference>
<evidence type="ECO:0000256" key="4">
    <source>
        <dbReference type="SAM" id="MobiDB-lite"/>
    </source>
</evidence>
<dbReference type="Pfam" id="PF12796">
    <property type="entry name" value="Ank_2"/>
    <property type="match status" value="1"/>
</dbReference>
<name>A0A3M3G6J7_PSESG</name>
<feature type="region of interest" description="Disordered" evidence="4">
    <location>
        <begin position="738"/>
        <end position="775"/>
    </location>
</feature>
<dbReference type="AlphaFoldDB" id="A0A3M3G6J7"/>
<dbReference type="Proteomes" id="UP000276829">
    <property type="component" value="Unassembled WGS sequence"/>
</dbReference>
<evidence type="ECO:0000256" key="1">
    <source>
        <dbReference type="ARBA" id="ARBA00022737"/>
    </source>
</evidence>